<evidence type="ECO:0000256" key="1">
    <source>
        <dbReference type="ARBA" id="ARBA00001946"/>
    </source>
</evidence>
<gene>
    <name evidence="5" type="ORF">Q3V37_00125</name>
</gene>
<keyword evidence="6" id="KW-1185">Reference proteome</keyword>
<dbReference type="Pfam" id="PF00293">
    <property type="entry name" value="NUDIX"/>
    <property type="match status" value="1"/>
</dbReference>
<feature type="domain" description="Nudix hydrolase" evidence="4">
    <location>
        <begin position="5"/>
        <end position="150"/>
    </location>
</feature>
<dbReference type="Proteomes" id="UP001235874">
    <property type="component" value="Chromosome"/>
</dbReference>
<dbReference type="KEGG" id="mprn:Q3V37_00125"/>
<comment type="cofactor">
    <cofactor evidence="1">
        <name>Mg(2+)</name>
        <dbReference type="ChEBI" id="CHEBI:18420"/>
    </cofactor>
</comment>
<reference evidence="5 6" key="1">
    <citation type="submission" date="2023-07" db="EMBL/GenBank/DDBJ databases">
        <title>Micromonospora profundi TRM 95458 converts glycerol to a new osmotic compound.</title>
        <authorList>
            <person name="Lu D."/>
        </authorList>
    </citation>
    <scope>NUCLEOTIDE SEQUENCE [LARGE SCALE GENOMIC DNA]</scope>
    <source>
        <strain evidence="5 6">TRM95458</strain>
    </source>
</reference>
<dbReference type="CDD" id="cd04685">
    <property type="entry name" value="NUDIX_Hydrolase"/>
    <property type="match status" value="1"/>
</dbReference>
<accession>A0AAJ6HVF9</accession>
<evidence type="ECO:0000259" key="4">
    <source>
        <dbReference type="PROSITE" id="PS51462"/>
    </source>
</evidence>
<evidence type="ECO:0000256" key="3">
    <source>
        <dbReference type="ARBA" id="ARBA00022842"/>
    </source>
</evidence>
<dbReference type="EMBL" id="CP130472">
    <property type="protein sequence ID" value="WLS45738.1"/>
    <property type="molecule type" value="Genomic_DNA"/>
</dbReference>
<dbReference type="InterPro" id="IPR015797">
    <property type="entry name" value="NUDIX_hydrolase-like_dom_sf"/>
</dbReference>
<dbReference type="Gene3D" id="3.90.79.10">
    <property type="entry name" value="Nucleoside Triphosphate Pyrophosphohydrolase"/>
    <property type="match status" value="1"/>
</dbReference>
<dbReference type="PROSITE" id="PS00893">
    <property type="entry name" value="NUDIX_BOX"/>
    <property type="match status" value="1"/>
</dbReference>
<organism evidence="5 6">
    <name type="scientific">Micromonospora profundi</name>
    <dbReference type="NCBI Taxonomy" id="1420889"/>
    <lineage>
        <taxon>Bacteria</taxon>
        <taxon>Bacillati</taxon>
        <taxon>Actinomycetota</taxon>
        <taxon>Actinomycetes</taxon>
        <taxon>Micromonosporales</taxon>
        <taxon>Micromonosporaceae</taxon>
        <taxon>Micromonospora</taxon>
    </lineage>
</organism>
<dbReference type="SUPFAM" id="SSF55811">
    <property type="entry name" value="Nudix"/>
    <property type="match status" value="1"/>
</dbReference>
<dbReference type="PANTHER" id="PTHR43046:SF12">
    <property type="entry name" value="GDP-MANNOSE MANNOSYL HYDROLASE"/>
    <property type="match status" value="1"/>
</dbReference>
<name>A0AAJ6HVF9_9ACTN</name>
<dbReference type="GO" id="GO:0016787">
    <property type="term" value="F:hydrolase activity"/>
    <property type="evidence" value="ECO:0007669"/>
    <property type="project" value="UniProtKB-KW"/>
</dbReference>
<keyword evidence="2" id="KW-0378">Hydrolase</keyword>
<sequence length="162" mass="17939">MTAYTLRRAARVLLVDAAGRVLLFHGFDPARQGHDYWFTPGGGLAPEESPAAGAARELAEETGLRLNPADLGEPVWSDDIEFPFDGTWYRQHQDFFLHRVSSWQVDTAGFDDVERRSIADHRWWPPAELATSGERYYPAGLPALLSRLLQPTAGAGRGEASC</sequence>
<evidence type="ECO:0000313" key="6">
    <source>
        <dbReference type="Proteomes" id="UP001235874"/>
    </source>
</evidence>
<evidence type="ECO:0000256" key="2">
    <source>
        <dbReference type="ARBA" id="ARBA00022801"/>
    </source>
</evidence>
<keyword evidence="3" id="KW-0460">Magnesium</keyword>
<protein>
    <submittedName>
        <fullName evidence="5">NUDIX domain-containing protein</fullName>
    </submittedName>
</protein>
<dbReference type="AlphaFoldDB" id="A0AAJ6HVF9"/>
<evidence type="ECO:0000313" key="5">
    <source>
        <dbReference type="EMBL" id="WLS45738.1"/>
    </source>
</evidence>
<proteinExistence type="predicted"/>
<dbReference type="PROSITE" id="PS51462">
    <property type="entry name" value="NUDIX"/>
    <property type="match status" value="1"/>
</dbReference>
<dbReference type="InterPro" id="IPR020084">
    <property type="entry name" value="NUDIX_hydrolase_CS"/>
</dbReference>
<dbReference type="PANTHER" id="PTHR43046">
    <property type="entry name" value="GDP-MANNOSE MANNOSYL HYDROLASE"/>
    <property type="match status" value="1"/>
</dbReference>
<dbReference type="InterPro" id="IPR000086">
    <property type="entry name" value="NUDIX_hydrolase_dom"/>
</dbReference>
<dbReference type="RefSeq" id="WP_306272529.1">
    <property type="nucleotide sequence ID" value="NZ_CP130472.1"/>
</dbReference>